<sequence length="354" mass="40472">MGLHTISRRKIWYISGGTNPTLEGSISMGFVHLPSQTLDMDREPIPKTKFDEREDVIWDSYNSWIMEHPSALDEFEQIMSAIQHKKIVVFLDYDGTLSDIVDDPDKAFMTETMRSAVREVAECYPTAIISGRRREKVQDFVKLDDIYYAGSHGMDIISPVCSNRFGGQEHHRRVVDEKGNEIVLFQPAADFLPKVEGIFRLLTTRTKNIKGSRVEDNKFCVSVHFRCVHEKDTNALKEVVESVLEDYPDFRVTRGKKVLEVRPLIEWDKGHALEYLLDTLGFDSSDVVPIYLGDDRTDEDAFKMITTRGEGYPIIVSSIPKETKASYSLRDTKEVMQFLQNLARWSTNSSLGNS</sequence>
<dbReference type="PANTHER" id="PTHR43768:SF24">
    <property type="entry name" value="TREHALOSE 6-PHOSPHATE PHOSPHATASE"/>
    <property type="match status" value="1"/>
</dbReference>
<dbReference type="InterPro" id="IPR003337">
    <property type="entry name" value="Trehalose_PPase"/>
</dbReference>
<evidence type="ECO:0000256" key="6">
    <source>
        <dbReference type="ARBA" id="ARBA00025274"/>
    </source>
</evidence>
<dbReference type="GO" id="GO:0004805">
    <property type="term" value="F:trehalose-phosphatase activity"/>
    <property type="evidence" value="ECO:0007669"/>
    <property type="project" value="UniProtKB-EC"/>
</dbReference>
<comment type="cofactor">
    <cofactor evidence="2 7">
        <name>a divalent metal cation</name>
        <dbReference type="ChEBI" id="CHEBI:60240"/>
    </cofactor>
</comment>
<dbReference type="PANTHER" id="PTHR43768">
    <property type="entry name" value="TREHALOSE 6-PHOSPHATE PHOSPHATASE"/>
    <property type="match status" value="1"/>
</dbReference>
<evidence type="ECO:0000256" key="2">
    <source>
        <dbReference type="ARBA" id="ARBA00001968"/>
    </source>
</evidence>
<evidence type="ECO:0000313" key="8">
    <source>
        <dbReference type="EMBL" id="RVX10072.1"/>
    </source>
</evidence>
<comment type="similarity">
    <text evidence="4 7">Belongs to the trehalose phosphatase family.</text>
</comment>
<dbReference type="CDD" id="cd01627">
    <property type="entry name" value="HAD_TPP"/>
    <property type="match status" value="1"/>
</dbReference>
<reference evidence="8 9" key="1">
    <citation type="journal article" date="2018" name="PLoS Genet.">
        <title>Population sequencing reveals clonal diversity and ancestral inbreeding in the grapevine cultivar Chardonnay.</title>
        <authorList>
            <person name="Roach M.J."/>
            <person name="Johnson D.L."/>
            <person name="Bohlmann J."/>
            <person name="van Vuuren H.J."/>
            <person name="Jones S.J."/>
            <person name="Pretorius I.S."/>
            <person name="Schmidt S.A."/>
            <person name="Borneman A.R."/>
        </authorList>
    </citation>
    <scope>NUCLEOTIDE SEQUENCE [LARGE SCALE GENOMIC DNA]</scope>
    <source>
        <strain evidence="9">cv. Chardonnay</strain>
        <tissue evidence="8">Leaf</tissue>
    </source>
</reference>
<evidence type="ECO:0000256" key="1">
    <source>
        <dbReference type="ARBA" id="ARBA00000500"/>
    </source>
</evidence>
<dbReference type="InterPro" id="IPR036412">
    <property type="entry name" value="HAD-like_sf"/>
</dbReference>
<evidence type="ECO:0000256" key="7">
    <source>
        <dbReference type="RuleBase" id="RU361117"/>
    </source>
</evidence>
<organism evidence="8 9">
    <name type="scientific">Vitis vinifera</name>
    <name type="common">Grape</name>
    <dbReference type="NCBI Taxonomy" id="29760"/>
    <lineage>
        <taxon>Eukaryota</taxon>
        <taxon>Viridiplantae</taxon>
        <taxon>Streptophyta</taxon>
        <taxon>Embryophyta</taxon>
        <taxon>Tracheophyta</taxon>
        <taxon>Spermatophyta</taxon>
        <taxon>Magnoliopsida</taxon>
        <taxon>eudicotyledons</taxon>
        <taxon>Gunneridae</taxon>
        <taxon>Pentapetalae</taxon>
        <taxon>rosids</taxon>
        <taxon>Vitales</taxon>
        <taxon>Vitaceae</taxon>
        <taxon>Viteae</taxon>
        <taxon>Vitis</taxon>
    </lineage>
</organism>
<evidence type="ECO:0000256" key="5">
    <source>
        <dbReference type="ARBA" id="ARBA00022801"/>
    </source>
</evidence>
<proteinExistence type="inferred from homology"/>
<dbReference type="AlphaFoldDB" id="A0A438JMB0"/>
<dbReference type="GO" id="GO:0005992">
    <property type="term" value="P:trehalose biosynthetic process"/>
    <property type="evidence" value="ECO:0007669"/>
    <property type="project" value="UniProtKB-UniPathway"/>
</dbReference>
<dbReference type="Proteomes" id="UP000288805">
    <property type="component" value="Unassembled WGS sequence"/>
</dbReference>
<dbReference type="FunFam" id="3.40.50.1000:FF:000360">
    <property type="entry name" value="Trehalose 6-phosphate phosphatase"/>
    <property type="match status" value="1"/>
</dbReference>
<dbReference type="InterPro" id="IPR044651">
    <property type="entry name" value="OTSB-like"/>
</dbReference>
<dbReference type="NCBIfam" id="TIGR00685">
    <property type="entry name" value="T6PP"/>
    <property type="match status" value="1"/>
</dbReference>
<dbReference type="FunFam" id="3.30.70.1020:FF:000004">
    <property type="entry name" value="Trehalose 6-phosphate phosphatase"/>
    <property type="match status" value="1"/>
</dbReference>
<dbReference type="InterPro" id="IPR023214">
    <property type="entry name" value="HAD_sf"/>
</dbReference>
<dbReference type="InterPro" id="IPR006379">
    <property type="entry name" value="HAD-SF_hydro_IIB"/>
</dbReference>
<dbReference type="EC" id="3.1.3.12" evidence="7"/>
<dbReference type="Pfam" id="PF02358">
    <property type="entry name" value="Trehalose_PPase"/>
    <property type="match status" value="1"/>
</dbReference>
<dbReference type="OrthoDB" id="411251at2759"/>
<evidence type="ECO:0000256" key="3">
    <source>
        <dbReference type="ARBA" id="ARBA00005199"/>
    </source>
</evidence>
<evidence type="ECO:0000313" key="9">
    <source>
        <dbReference type="Proteomes" id="UP000288805"/>
    </source>
</evidence>
<name>A0A438JMB0_VITVI</name>
<dbReference type="NCBIfam" id="TIGR01484">
    <property type="entry name" value="HAD-SF-IIB"/>
    <property type="match status" value="1"/>
</dbReference>
<dbReference type="UniPathway" id="UPA00299"/>
<evidence type="ECO:0000256" key="4">
    <source>
        <dbReference type="ARBA" id="ARBA00008770"/>
    </source>
</evidence>
<keyword evidence="5 7" id="KW-0378">Hydrolase</keyword>
<dbReference type="Gene3D" id="3.40.50.1000">
    <property type="entry name" value="HAD superfamily/HAD-like"/>
    <property type="match status" value="2"/>
</dbReference>
<comment type="function">
    <text evidence="6">Removes the phosphate from trehalose 6-phosphate to produce free trehalose. Trehalose accumulation in plant may improve abiotic stress tolerance.</text>
</comment>
<protein>
    <recommendedName>
        <fullName evidence="7">Trehalose 6-phosphate phosphatase</fullName>
        <ecNumber evidence="7">3.1.3.12</ecNumber>
    </recommendedName>
</protein>
<accession>A0A438JMB0</accession>
<comment type="pathway">
    <text evidence="3 7">Glycan biosynthesis; trehalose biosynthesis.</text>
</comment>
<dbReference type="SUPFAM" id="SSF56784">
    <property type="entry name" value="HAD-like"/>
    <property type="match status" value="1"/>
</dbReference>
<dbReference type="EMBL" id="QGNW01000036">
    <property type="protein sequence ID" value="RVX10072.1"/>
    <property type="molecule type" value="Genomic_DNA"/>
</dbReference>
<comment type="caution">
    <text evidence="8">The sequence shown here is derived from an EMBL/GenBank/DDBJ whole genome shotgun (WGS) entry which is preliminary data.</text>
</comment>
<gene>
    <name evidence="8" type="primary">TPPI_1</name>
    <name evidence="8" type="ORF">CK203_013019</name>
</gene>
<comment type="catalytic activity">
    <reaction evidence="1 7">
        <text>alpha,alpha-trehalose 6-phosphate + H2O = alpha,alpha-trehalose + phosphate</text>
        <dbReference type="Rhea" id="RHEA:23420"/>
        <dbReference type="ChEBI" id="CHEBI:15377"/>
        <dbReference type="ChEBI" id="CHEBI:16551"/>
        <dbReference type="ChEBI" id="CHEBI:43474"/>
        <dbReference type="ChEBI" id="CHEBI:58429"/>
        <dbReference type="EC" id="3.1.3.12"/>
    </reaction>
</comment>
<dbReference type="FunFam" id="3.40.50.1000:FF:000424">
    <property type="entry name" value="Trehalose 6-phosphate phosphatase"/>
    <property type="match status" value="1"/>
</dbReference>